<dbReference type="EMBL" id="JAGQLL010000006">
    <property type="protein sequence ID" value="MCA9379693.1"/>
    <property type="molecule type" value="Genomic_DNA"/>
</dbReference>
<dbReference type="Proteomes" id="UP000745577">
    <property type="component" value="Unassembled WGS sequence"/>
</dbReference>
<evidence type="ECO:0000313" key="2">
    <source>
        <dbReference type="Proteomes" id="UP000745577"/>
    </source>
</evidence>
<dbReference type="AlphaFoldDB" id="A0A955IDM3"/>
<reference evidence="1" key="2">
    <citation type="journal article" date="2021" name="Microbiome">
        <title>Successional dynamics and alternative stable states in a saline activated sludge microbial community over 9 years.</title>
        <authorList>
            <person name="Wang Y."/>
            <person name="Ye J."/>
            <person name="Ju F."/>
            <person name="Liu L."/>
            <person name="Boyd J.A."/>
            <person name="Deng Y."/>
            <person name="Parks D.H."/>
            <person name="Jiang X."/>
            <person name="Yin X."/>
            <person name="Woodcroft B.J."/>
            <person name="Tyson G.W."/>
            <person name="Hugenholtz P."/>
            <person name="Polz M.F."/>
            <person name="Zhang T."/>
        </authorList>
    </citation>
    <scope>NUCLEOTIDE SEQUENCE</scope>
    <source>
        <strain evidence="1">HKST-UBA15</strain>
    </source>
</reference>
<reference evidence="1" key="1">
    <citation type="submission" date="2020-04" db="EMBL/GenBank/DDBJ databases">
        <authorList>
            <person name="Zhang T."/>
        </authorList>
    </citation>
    <scope>NUCLEOTIDE SEQUENCE</scope>
    <source>
        <strain evidence="1">HKST-UBA15</strain>
    </source>
</reference>
<gene>
    <name evidence="1" type="ORF">KC675_00785</name>
</gene>
<organism evidence="1 2">
    <name type="scientific">Candidatus Dojkabacteria bacterium</name>
    <dbReference type="NCBI Taxonomy" id="2099670"/>
    <lineage>
        <taxon>Bacteria</taxon>
        <taxon>Candidatus Dojkabacteria</taxon>
    </lineage>
</organism>
<name>A0A955IDM3_9BACT</name>
<evidence type="ECO:0000313" key="1">
    <source>
        <dbReference type="EMBL" id="MCA9379693.1"/>
    </source>
</evidence>
<sequence>MIGEIKEPGLYDRKGNPIELDSPGVVGNRQRAEISNAIAGGLIAAGEQGQHQLAENAAGAIEDIATGDEASKRN</sequence>
<comment type="caution">
    <text evidence="1">The sequence shown here is derived from an EMBL/GenBank/DDBJ whole genome shotgun (WGS) entry which is preliminary data.</text>
</comment>
<protein>
    <submittedName>
        <fullName evidence="1">Uncharacterized protein</fullName>
    </submittedName>
</protein>
<accession>A0A955IDM3</accession>
<proteinExistence type="predicted"/>